<dbReference type="AlphaFoldDB" id="A0A2C5YNB3"/>
<proteinExistence type="predicted"/>
<dbReference type="GO" id="GO:0008270">
    <property type="term" value="F:zinc ion binding"/>
    <property type="evidence" value="ECO:0007669"/>
    <property type="project" value="InterPro"/>
</dbReference>
<dbReference type="Pfam" id="PF00172">
    <property type="entry name" value="Zn_clus"/>
    <property type="match status" value="1"/>
</dbReference>
<keyword evidence="9" id="KW-1185">Reference proteome</keyword>
<evidence type="ECO:0000256" key="6">
    <source>
        <dbReference type="SAM" id="MobiDB-lite"/>
    </source>
</evidence>
<dbReference type="GO" id="GO:0005634">
    <property type="term" value="C:nucleus"/>
    <property type="evidence" value="ECO:0007669"/>
    <property type="project" value="UniProtKB-SubCell"/>
</dbReference>
<evidence type="ECO:0000313" key="9">
    <source>
        <dbReference type="Proteomes" id="UP000226431"/>
    </source>
</evidence>
<name>A0A2C5YNB3_9HYPO</name>
<dbReference type="STRING" id="2004952.A0A2C5YNB3"/>
<feature type="region of interest" description="Disordered" evidence="6">
    <location>
        <begin position="70"/>
        <end position="109"/>
    </location>
</feature>
<evidence type="ECO:0000256" key="3">
    <source>
        <dbReference type="ARBA" id="ARBA00023125"/>
    </source>
</evidence>
<feature type="compositionally biased region" description="Basic residues" evidence="6">
    <location>
        <begin position="70"/>
        <end position="82"/>
    </location>
</feature>
<dbReference type="EMBL" id="NJES01000041">
    <property type="protein sequence ID" value="PHH79578.1"/>
    <property type="molecule type" value="Genomic_DNA"/>
</dbReference>
<dbReference type="SUPFAM" id="SSF57701">
    <property type="entry name" value="Zn2/Cys6 DNA-binding domain"/>
    <property type="match status" value="1"/>
</dbReference>
<evidence type="ECO:0000259" key="7">
    <source>
        <dbReference type="PROSITE" id="PS50048"/>
    </source>
</evidence>
<dbReference type="InterPro" id="IPR051089">
    <property type="entry name" value="prtT"/>
</dbReference>
<dbReference type="PROSITE" id="PS50048">
    <property type="entry name" value="ZN2_CY6_FUNGAL_2"/>
    <property type="match status" value="1"/>
</dbReference>
<dbReference type="InterPro" id="IPR036864">
    <property type="entry name" value="Zn2-C6_fun-type_DNA-bd_sf"/>
</dbReference>
<evidence type="ECO:0000256" key="1">
    <source>
        <dbReference type="ARBA" id="ARBA00004123"/>
    </source>
</evidence>
<dbReference type="GO" id="GO:0000981">
    <property type="term" value="F:DNA-binding transcription factor activity, RNA polymerase II-specific"/>
    <property type="evidence" value="ECO:0007669"/>
    <property type="project" value="InterPro"/>
</dbReference>
<keyword evidence="4" id="KW-0804">Transcription</keyword>
<dbReference type="OrthoDB" id="8062037at2759"/>
<evidence type="ECO:0000256" key="5">
    <source>
        <dbReference type="ARBA" id="ARBA00023242"/>
    </source>
</evidence>
<evidence type="ECO:0000256" key="2">
    <source>
        <dbReference type="ARBA" id="ARBA00023015"/>
    </source>
</evidence>
<keyword evidence="3" id="KW-0238">DNA-binding</keyword>
<dbReference type="GO" id="GO:0000976">
    <property type="term" value="F:transcription cis-regulatory region binding"/>
    <property type="evidence" value="ECO:0007669"/>
    <property type="project" value="TreeGrafter"/>
</dbReference>
<sequence>MDDKKPRACEGCRALKVRCEPDGSECRRCVKAGRRCVVTTPSRKRQKKTDSRVSELERKIDALTASLQARRRRKMVKKKRGRRGEDEDVEEEEGYDEEEEEEDEDEDEVDVVDRGLLSMQLACQLLERYTGMMMPHLPAVVIQSGPEAASTLRTTKPTLFLALLTAASTQHPSLQGRLQGILMRALAHKIMVAGEKRLELVQALQVSVIWYWPPERMEELKFYQLDGGDDDGGGG</sequence>
<dbReference type="Gene3D" id="4.10.240.10">
    <property type="entry name" value="Zn(2)-C6 fungal-type DNA-binding domain"/>
    <property type="match status" value="1"/>
</dbReference>
<reference evidence="8 9" key="1">
    <citation type="submission" date="2017-06" db="EMBL/GenBank/DDBJ databases">
        <title>Ant-infecting Ophiocordyceps genomes reveal a high diversity of potential behavioral manipulation genes and a possible major role for enterotoxins.</title>
        <authorList>
            <person name="De Bekker C."/>
            <person name="Evans H.C."/>
            <person name="Brachmann A."/>
            <person name="Hughes D.P."/>
        </authorList>
    </citation>
    <scope>NUCLEOTIDE SEQUENCE [LARGE SCALE GENOMIC DNA]</scope>
    <source>
        <strain evidence="8 9">Map16</strain>
    </source>
</reference>
<dbReference type="PROSITE" id="PS00463">
    <property type="entry name" value="ZN2_CY6_FUNGAL_1"/>
    <property type="match status" value="1"/>
</dbReference>
<keyword evidence="2" id="KW-0805">Transcription regulation</keyword>
<dbReference type="InterPro" id="IPR001138">
    <property type="entry name" value="Zn2Cys6_DnaBD"/>
</dbReference>
<comment type="caution">
    <text evidence="8">The sequence shown here is derived from an EMBL/GenBank/DDBJ whole genome shotgun (WGS) entry which is preliminary data.</text>
</comment>
<evidence type="ECO:0000256" key="4">
    <source>
        <dbReference type="ARBA" id="ARBA00023163"/>
    </source>
</evidence>
<feature type="compositionally biased region" description="Acidic residues" evidence="6">
    <location>
        <begin position="86"/>
        <end position="109"/>
    </location>
</feature>
<protein>
    <recommendedName>
        <fullName evidence="7">Zn(2)-C6 fungal-type domain-containing protein</fullName>
    </recommendedName>
</protein>
<comment type="subcellular location">
    <subcellularLocation>
        <location evidence="1">Nucleus</location>
    </subcellularLocation>
</comment>
<evidence type="ECO:0000313" key="8">
    <source>
        <dbReference type="EMBL" id="PHH79578.1"/>
    </source>
</evidence>
<organism evidence="8 9">
    <name type="scientific">Ophiocordyceps camponoti-rufipedis</name>
    <dbReference type="NCBI Taxonomy" id="2004952"/>
    <lineage>
        <taxon>Eukaryota</taxon>
        <taxon>Fungi</taxon>
        <taxon>Dikarya</taxon>
        <taxon>Ascomycota</taxon>
        <taxon>Pezizomycotina</taxon>
        <taxon>Sordariomycetes</taxon>
        <taxon>Hypocreomycetidae</taxon>
        <taxon>Hypocreales</taxon>
        <taxon>Ophiocordycipitaceae</taxon>
        <taxon>Ophiocordyceps</taxon>
    </lineage>
</organism>
<feature type="domain" description="Zn(2)-C6 fungal-type" evidence="7">
    <location>
        <begin position="8"/>
        <end position="38"/>
    </location>
</feature>
<dbReference type="PANTHER" id="PTHR31845">
    <property type="entry name" value="FINGER DOMAIN PROTEIN, PUTATIVE-RELATED"/>
    <property type="match status" value="1"/>
</dbReference>
<gene>
    <name evidence="8" type="ORF">CDD80_4458</name>
</gene>
<accession>A0A2C5YNB3</accession>
<dbReference type="PANTHER" id="PTHR31845:SF39">
    <property type="entry name" value="TRANSCRIPTION FACTOR PBCR-RELATED"/>
    <property type="match status" value="1"/>
</dbReference>
<keyword evidence="5" id="KW-0539">Nucleus</keyword>
<dbReference type="Proteomes" id="UP000226431">
    <property type="component" value="Unassembled WGS sequence"/>
</dbReference>
<dbReference type="CDD" id="cd00067">
    <property type="entry name" value="GAL4"/>
    <property type="match status" value="1"/>
</dbReference>